<keyword evidence="5 6" id="KW-0472">Membrane</keyword>
<comment type="subcellular location">
    <subcellularLocation>
        <location evidence="1">Cell membrane</location>
        <topology evidence="1">Multi-pass membrane protein</topology>
    </subcellularLocation>
</comment>
<dbReference type="PANTHER" id="PTHR30294">
    <property type="entry name" value="MEMBRANE COMPONENT OF ABC TRANSPORTER YHHJ-RELATED"/>
    <property type="match status" value="1"/>
</dbReference>
<dbReference type="AlphaFoldDB" id="A0A1Y3U192"/>
<keyword evidence="4 6" id="KW-1133">Transmembrane helix</keyword>
<dbReference type="GO" id="GO:0140359">
    <property type="term" value="F:ABC-type transporter activity"/>
    <property type="evidence" value="ECO:0007669"/>
    <property type="project" value="InterPro"/>
</dbReference>
<dbReference type="Pfam" id="PF12698">
    <property type="entry name" value="ABC2_membrane_3"/>
    <property type="match status" value="1"/>
</dbReference>
<feature type="transmembrane region" description="Helical" evidence="6">
    <location>
        <begin position="192"/>
        <end position="216"/>
    </location>
</feature>
<evidence type="ECO:0000256" key="5">
    <source>
        <dbReference type="ARBA" id="ARBA00023136"/>
    </source>
</evidence>
<dbReference type="PANTHER" id="PTHR30294:SF29">
    <property type="entry name" value="MULTIDRUG ABC TRANSPORTER PERMEASE YBHS-RELATED"/>
    <property type="match status" value="1"/>
</dbReference>
<evidence type="ECO:0000256" key="4">
    <source>
        <dbReference type="ARBA" id="ARBA00022989"/>
    </source>
</evidence>
<evidence type="ECO:0000313" key="9">
    <source>
        <dbReference type="Proteomes" id="UP000196560"/>
    </source>
</evidence>
<dbReference type="GO" id="GO:0005886">
    <property type="term" value="C:plasma membrane"/>
    <property type="evidence" value="ECO:0007669"/>
    <property type="project" value="UniProtKB-SubCell"/>
</dbReference>
<dbReference type="eggNOG" id="COG0842">
    <property type="taxonomic scope" value="Bacteria"/>
</dbReference>
<evidence type="ECO:0000259" key="7">
    <source>
        <dbReference type="Pfam" id="PF12698"/>
    </source>
</evidence>
<evidence type="ECO:0000256" key="6">
    <source>
        <dbReference type="SAM" id="Phobius"/>
    </source>
</evidence>
<dbReference type="InterPro" id="IPR051449">
    <property type="entry name" value="ABC-2_transporter_component"/>
</dbReference>
<dbReference type="RefSeq" id="WP_087186581.1">
    <property type="nucleotide sequence ID" value="NZ_NFHO01000007.1"/>
</dbReference>
<comment type="caution">
    <text evidence="8">The sequence shown here is derived from an EMBL/GenBank/DDBJ whole genome shotgun (WGS) entry which is preliminary data.</text>
</comment>
<reference evidence="9" key="1">
    <citation type="submission" date="2017-04" db="EMBL/GenBank/DDBJ databases">
        <title>Function of individual gut microbiota members based on whole genome sequencing of pure cultures obtained from chicken caecum.</title>
        <authorList>
            <person name="Medvecky M."/>
            <person name="Cejkova D."/>
            <person name="Polansky O."/>
            <person name="Karasova D."/>
            <person name="Kubasova T."/>
            <person name="Cizek A."/>
            <person name="Rychlik I."/>
        </authorList>
    </citation>
    <scope>NUCLEOTIDE SEQUENCE [LARGE SCALE GENOMIC DNA]</scope>
    <source>
        <strain evidence="9">An70</strain>
    </source>
</reference>
<evidence type="ECO:0000313" key="8">
    <source>
        <dbReference type="EMBL" id="OUN42572.1"/>
    </source>
</evidence>
<feature type="transmembrane region" description="Helical" evidence="6">
    <location>
        <begin position="309"/>
        <end position="331"/>
    </location>
</feature>
<gene>
    <name evidence="8" type="ORF">B5G21_07005</name>
</gene>
<keyword evidence="9" id="KW-1185">Reference proteome</keyword>
<evidence type="ECO:0000256" key="3">
    <source>
        <dbReference type="ARBA" id="ARBA00022692"/>
    </source>
</evidence>
<sequence>MRICKSVFGIALAHPIYLGVYVVFLSLLGIFLTGGSTYVDTAGTTYVAEPANLAVVDRDGSALSQALKAYLADMHNVADVADDEFALQDALATNTVDAVVIVPEGFGSDCLAAARAGEELPKVEVAYGGYTQASALAEQQAVRWVQLAGAAAALEPEADVSRIAELAAAATAERADTEVIEVSSSRGPSYPLGAYLSFSTYTIVCSVVVCVGLVLTKMSEQDVRRRMLVSPTRPWRLSAGVLVACLALVLCVWALTSAVGVISSGALANGVGAVQIALALGAMLAFSLVPLAFAFVLSQLGFREEGLNALGNLGGMVSSFLGGAWVPIALLGDAVQTAALFSPAYWTNDAVTAALTSPSITEELLLRMGTDVGVTLLFAVAFTAVGLALGRARPRA</sequence>
<feature type="transmembrane region" description="Helical" evidence="6">
    <location>
        <begin position="7"/>
        <end position="32"/>
    </location>
</feature>
<evidence type="ECO:0000256" key="1">
    <source>
        <dbReference type="ARBA" id="ARBA00004651"/>
    </source>
</evidence>
<accession>A0A1Y3U192</accession>
<feature type="transmembrane region" description="Helical" evidence="6">
    <location>
        <begin position="274"/>
        <end position="297"/>
    </location>
</feature>
<dbReference type="InterPro" id="IPR013525">
    <property type="entry name" value="ABC2_TM"/>
</dbReference>
<proteinExistence type="predicted"/>
<organism evidence="8 9">
    <name type="scientific">Enorma massiliensis</name>
    <dbReference type="NCBI Taxonomy" id="1472761"/>
    <lineage>
        <taxon>Bacteria</taxon>
        <taxon>Bacillati</taxon>
        <taxon>Actinomycetota</taxon>
        <taxon>Coriobacteriia</taxon>
        <taxon>Coriobacteriales</taxon>
        <taxon>Coriobacteriaceae</taxon>
        <taxon>Enorma</taxon>
    </lineage>
</organism>
<keyword evidence="2" id="KW-1003">Cell membrane</keyword>
<feature type="domain" description="ABC-2 type transporter transmembrane" evidence="7">
    <location>
        <begin position="25"/>
        <end position="387"/>
    </location>
</feature>
<feature type="transmembrane region" description="Helical" evidence="6">
    <location>
        <begin position="237"/>
        <end position="262"/>
    </location>
</feature>
<dbReference type="Gene3D" id="3.40.1710.10">
    <property type="entry name" value="abc type-2 transporter like domain"/>
    <property type="match status" value="1"/>
</dbReference>
<keyword evidence="3 6" id="KW-0812">Transmembrane</keyword>
<dbReference type="STRING" id="1118060.GCA_000311845_00421"/>
<protein>
    <recommendedName>
        <fullName evidence="7">ABC-2 type transporter transmembrane domain-containing protein</fullName>
    </recommendedName>
</protein>
<evidence type="ECO:0000256" key="2">
    <source>
        <dbReference type="ARBA" id="ARBA00022475"/>
    </source>
</evidence>
<name>A0A1Y3U192_9ACTN</name>
<dbReference type="EMBL" id="NFHO01000007">
    <property type="protein sequence ID" value="OUN42572.1"/>
    <property type="molecule type" value="Genomic_DNA"/>
</dbReference>
<dbReference type="Proteomes" id="UP000196560">
    <property type="component" value="Unassembled WGS sequence"/>
</dbReference>
<feature type="transmembrane region" description="Helical" evidence="6">
    <location>
        <begin position="372"/>
        <end position="390"/>
    </location>
</feature>